<gene>
    <name evidence="1" type="ORF">ws643C1_0020</name>
</gene>
<evidence type="ECO:0008006" key="2">
    <source>
        <dbReference type="Google" id="ProtNLM"/>
    </source>
</evidence>
<proteinExistence type="predicted"/>
<protein>
    <recommendedName>
        <fullName evidence="2">Sulfur relay protein DsrC</fullName>
    </recommendedName>
</protein>
<reference evidence="1" key="1">
    <citation type="journal article" date="2012" name="ISME J.">
        <title>Roseobacter clade bacteria are abundant in coastal sediments and encode a novel combination of sulfur oxidation genes.</title>
        <authorList>
            <person name="Lenk S."/>
            <person name="Moraru C."/>
            <person name="Hahnke S."/>
            <person name="Arnds J."/>
            <person name="Richter M."/>
            <person name="Kube M."/>
            <person name="Reinhardt R."/>
            <person name="Brinkhoff T."/>
            <person name="Harder J."/>
            <person name="Amann R."/>
            <person name="Mussmann M."/>
        </authorList>
    </citation>
    <scope>NUCLEOTIDE SEQUENCE</scope>
</reference>
<accession>I1X535</accession>
<evidence type="ECO:0000313" key="1">
    <source>
        <dbReference type="EMBL" id="AFI78610.1"/>
    </source>
</evidence>
<name>I1X535_9BACT</name>
<dbReference type="EMBL" id="JQ256786">
    <property type="protein sequence ID" value="AFI78610.1"/>
    <property type="molecule type" value="Genomic_DNA"/>
</dbReference>
<organism evidence="1">
    <name type="scientific">uncultured bacterium ws643C1</name>
    <dbReference type="NCBI Taxonomy" id="1131833"/>
    <lineage>
        <taxon>Bacteria</taxon>
        <taxon>environmental samples</taxon>
    </lineage>
</organism>
<sequence>MLWLSEVLLQAHDLESFEQLKETVGERARGGEMFFRMDVKPPFPDTPQDWEDKLEAAFSAAQKTDLT</sequence>
<dbReference type="AlphaFoldDB" id="I1X535"/>